<dbReference type="GO" id="GO:0003951">
    <property type="term" value="F:NAD+ kinase activity"/>
    <property type="evidence" value="ECO:0007669"/>
    <property type="project" value="TreeGrafter"/>
</dbReference>
<dbReference type="OrthoDB" id="1889537at2"/>
<reference evidence="3 4" key="1">
    <citation type="submission" date="2017-07" db="EMBL/GenBank/DDBJ databases">
        <title>Leptospira spp. isolated from tropical soils.</title>
        <authorList>
            <person name="Thibeaux R."/>
            <person name="Iraola G."/>
            <person name="Ferres I."/>
            <person name="Bierque E."/>
            <person name="Girault D."/>
            <person name="Soupe-Gilbert M.-E."/>
            <person name="Picardeau M."/>
            <person name="Goarant C."/>
        </authorList>
    </citation>
    <scope>NUCLEOTIDE SEQUENCE [LARGE SCALE GENOMIC DNA]</scope>
    <source>
        <strain evidence="2 4">FH1-B-B1</strain>
        <strain evidence="1 3">FH1-B-C1</strain>
    </source>
</reference>
<dbReference type="GO" id="GO:0019674">
    <property type="term" value="P:NAD+ metabolic process"/>
    <property type="evidence" value="ECO:0007669"/>
    <property type="project" value="TreeGrafter"/>
</dbReference>
<keyword evidence="2" id="KW-0808">Transferase</keyword>
<dbReference type="Proteomes" id="UP000231990">
    <property type="component" value="Unassembled WGS sequence"/>
</dbReference>
<keyword evidence="3" id="KW-1185">Reference proteome</keyword>
<dbReference type="SUPFAM" id="SSF111331">
    <property type="entry name" value="NAD kinase/diacylglycerol kinase-like"/>
    <property type="match status" value="1"/>
</dbReference>
<dbReference type="EMBL" id="NPDY01000001">
    <property type="protein sequence ID" value="PJZ71225.1"/>
    <property type="molecule type" value="Genomic_DNA"/>
</dbReference>
<dbReference type="PANTHER" id="PTHR13158:SF5">
    <property type="entry name" value="NAD KINASE 2, MITOCHONDRIAL"/>
    <property type="match status" value="1"/>
</dbReference>
<name>A0A2M9ZRP3_9LEPT</name>
<dbReference type="AlphaFoldDB" id="A0A2M9ZRP3"/>
<dbReference type="InterPro" id="IPR016064">
    <property type="entry name" value="NAD/diacylglycerol_kinase_sf"/>
</dbReference>
<dbReference type="RefSeq" id="WP_100712167.1">
    <property type="nucleotide sequence ID" value="NZ_NPDY01000001.1"/>
</dbReference>
<organism evidence="2 4">
    <name type="scientific">Leptospira perolatii</name>
    <dbReference type="NCBI Taxonomy" id="2023191"/>
    <lineage>
        <taxon>Bacteria</taxon>
        <taxon>Pseudomonadati</taxon>
        <taxon>Spirochaetota</taxon>
        <taxon>Spirochaetia</taxon>
        <taxon>Leptospirales</taxon>
        <taxon>Leptospiraceae</taxon>
        <taxon>Leptospira</taxon>
    </lineage>
</organism>
<gene>
    <name evidence="1" type="ORF">CH360_01545</name>
    <name evidence="2" type="ORF">CH373_01545</name>
</gene>
<dbReference type="InterPro" id="IPR017438">
    <property type="entry name" value="ATP-NAD_kinase_N"/>
</dbReference>
<comment type="caution">
    <text evidence="2">The sequence shown here is derived from an EMBL/GenBank/DDBJ whole genome shotgun (WGS) entry which is preliminary data.</text>
</comment>
<keyword evidence="2" id="KW-0418">Kinase</keyword>
<sequence length="310" mass="34736">MDFDRVVIVTRQTRLEETVHRFNTKAQAAFYVKKRGQSFVDYEVEDDNYHMARDLVVRSIEPGVKFHVLDRAFLPNYLFGPGDLVITLGQDGLVVNTAKYLNGQPILAFNPDPERFDGILLPFLPDHAPNVIHSVFKSKFKTQNISMAQASLTDGQKLYAFNDLFIGAKSHTSARYTLRFGDRQERQISSGIIVSTPAGSTGWMSSLYNMAAGIVQFTGSQQIQVPNRIPWQSRKLIFMVREPFRSKWSGADLVAGAVGPNEEVILESHMPENGTIFSDGMETDFLEFNSGATAKIHLADKITNLITEIL</sequence>
<evidence type="ECO:0000313" key="3">
    <source>
        <dbReference type="Proteomes" id="UP000231962"/>
    </source>
</evidence>
<evidence type="ECO:0000313" key="2">
    <source>
        <dbReference type="EMBL" id="PJZ74758.1"/>
    </source>
</evidence>
<protein>
    <submittedName>
        <fullName evidence="2">NAD+ kinase</fullName>
    </submittedName>
</protein>
<dbReference type="Proteomes" id="UP000231962">
    <property type="component" value="Unassembled WGS sequence"/>
</dbReference>
<dbReference type="PANTHER" id="PTHR13158">
    <property type="match status" value="1"/>
</dbReference>
<evidence type="ECO:0000313" key="4">
    <source>
        <dbReference type="Proteomes" id="UP000231990"/>
    </source>
</evidence>
<dbReference type="EMBL" id="NPDZ01000001">
    <property type="protein sequence ID" value="PJZ74758.1"/>
    <property type="molecule type" value="Genomic_DNA"/>
</dbReference>
<evidence type="ECO:0000313" key="1">
    <source>
        <dbReference type="EMBL" id="PJZ71225.1"/>
    </source>
</evidence>
<dbReference type="Gene3D" id="3.40.50.10330">
    <property type="entry name" value="Probable inorganic polyphosphate/atp-NAD kinase, domain 1"/>
    <property type="match status" value="1"/>
</dbReference>
<accession>A0A2M9ZRP3</accession>
<proteinExistence type="predicted"/>